<proteinExistence type="predicted"/>
<dbReference type="EMBL" id="CP013023">
    <property type="protein sequence ID" value="ANF98813.1"/>
    <property type="molecule type" value="Genomic_DNA"/>
</dbReference>
<keyword evidence="4" id="KW-1185">Reference proteome</keyword>
<dbReference type="KEGG" id="pbv:AR543_13770"/>
<dbReference type="InterPro" id="IPR001119">
    <property type="entry name" value="SLH_dom"/>
</dbReference>
<keyword evidence="1" id="KW-0732">Signal</keyword>
<gene>
    <name evidence="3" type="ORF">AR543_13770</name>
</gene>
<accession>A0A172ZMN3</accession>
<name>A0A172ZMN3_9BACL</name>
<reference evidence="3 4" key="2">
    <citation type="journal article" date="2016" name="Int. J. Syst. Evol. Microbiol.">
        <title>Paenibacillus bovis sp. nov., isolated from raw yak (Bos grunniens) milk.</title>
        <authorList>
            <person name="Gao C."/>
            <person name="Han J."/>
            <person name="Liu Z."/>
            <person name="Xu X."/>
            <person name="Hang F."/>
            <person name="Wu Z."/>
        </authorList>
    </citation>
    <scope>NUCLEOTIDE SEQUENCE [LARGE SCALE GENOMIC DNA]</scope>
    <source>
        <strain evidence="3 4">BD3526</strain>
    </source>
</reference>
<feature type="domain" description="SLH" evidence="2">
    <location>
        <begin position="152"/>
        <end position="215"/>
    </location>
</feature>
<evidence type="ECO:0000259" key="2">
    <source>
        <dbReference type="PROSITE" id="PS51272"/>
    </source>
</evidence>
<evidence type="ECO:0000313" key="4">
    <source>
        <dbReference type="Proteomes" id="UP000078148"/>
    </source>
</evidence>
<organism evidence="3 4">
    <name type="scientific">Paenibacillus bovis</name>
    <dbReference type="NCBI Taxonomy" id="1616788"/>
    <lineage>
        <taxon>Bacteria</taxon>
        <taxon>Bacillati</taxon>
        <taxon>Bacillota</taxon>
        <taxon>Bacilli</taxon>
        <taxon>Bacillales</taxon>
        <taxon>Paenibacillaceae</taxon>
        <taxon>Paenibacillus</taxon>
    </lineage>
</organism>
<dbReference type="Pfam" id="PF00395">
    <property type="entry name" value="SLH"/>
    <property type="match status" value="2"/>
</dbReference>
<protein>
    <recommendedName>
        <fullName evidence="2">SLH domain-containing protein</fullName>
    </recommendedName>
</protein>
<evidence type="ECO:0000313" key="3">
    <source>
        <dbReference type="EMBL" id="ANF98813.1"/>
    </source>
</evidence>
<feature type="domain" description="SLH" evidence="2">
    <location>
        <begin position="21"/>
        <end position="84"/>
    </location>
</feature>
<dbReference type="AlphaFoldDB" id="A0A172ZMN3"/>
<dbReference type="STRING" id="1616788.AR543_13770"/>
<reference evidence="4" key="1">
    <citation type="submission" date="2015-10" db="EMBL/GenBank/DDBJ databases">
        <title>Genome of Paenibacillus bovis sp. nov.</title>
        <authorList>
            <person name="Wu Z."/>
            <person name="Gao C."/>
            <person name="Liu Z."/>
            <person name="Zheng H."/>
        </authorList>
    </citation>
    <scope>NUCLEOTIDE SEQUENCE [LARGE SCALE GENOMIC DNA]</scope>
    <source>
        <strain evidence="4">BD3526</strain>
    </source>
</reference>
<dbReference type="PROSITE" id="PS51272">
    <property type="entry name" value="SLH"/>
    <property type="match status" value="2"/>
</dbReference>
<dbReference type="Proteomes" id="UP000078148">
    <property type="component" value="Chromosome"/>
</dbReference>
<feature type="signal peptide" evidence="1">
    <location>
        <begin position="1"/>
        <end position="26"/>
    </location>
</feature>
<evidence type="ECO:0000256" key="1">
    <source>
        <dbReference type="SAM" id="SignalP"/>
    </source>
</evidence>
<feature type="chain" id="PRO_5008006046" description="SLH domain-containing protein" evidence="1">
    <location>
        <begin position="27"/>
        <end position="220"/>
    </location>
</feature>
<sequence>MHVKKLIITTSMALLLCSASLHSAMAFDDVNNAQGQVIQELQQQGVLSGIDGNHFAPEKDLSYAQAVTMLVNAFDLNLDTIRFIKMPVPTDMYKNAKDDAWYADALVNSYYNDVKLPQDVHPGAAITREEFAGLLMKTLESKGNFPMIKLEPVTIKDNNQLKPELQGAVQRMLHYQIAELNGDGTFHPQSAITRWDAAQWLAHSLKLMEQKGTTNADQTS</sequence>